<accession>A0ABN7UJF5</accession>
<name>A0ABN7UJF5_GIGMA</name>
<proteinExistence type="predicted"/>
<keyword evidence="2" id="KW-1185">Reference proteome</keyword>
<evidence type="ECO:0000313" key="1">
    <source>
        <dbReference type="EMBL" id="CAG8611968.1"/>
    </source>
</evidence>
<comment type="caution">
    <text evidence="1">The sequence shown here is derived from an EMBL/GenBank/DDBJ whole genome shotgun (WGS) entry which is preliminary data.</text>
</comment>
<feature type="non-terminal residue" evidence="1">
    <location>
        <position position="1"/>
    </location>
</feature>
<sequence length="109" mass="12611">IVTATEVEESAIPDKMDSLILKWKAKYIVMVQIPIETRIPIAATSSAHDDESYRVLLLAYLHFNEHRFIINMISNRNESELIPEKILELVKKYLQIPEIFKELIGSETL</sequence>
<reference evidence="1 2" key="1">
    <citation type="submission" date="2021-06" db="EMBL/GenBank/DDBJ databases">
        <authorList>
            <person name="Kallberg Y."/>
            <person name="Tangrot J."/>
            <person name="Rosling A."/>
        </authorList>
    </citation>
    <scope>NUCLEOTIDE SEQUENCE [LARGE SCALE GENOMIC DNA]</scope>
    <source>
        <strain evidence="1 2">120-4 pot B 10/14</strain>
    </source>
</reference>
<dbReference type="Proteomes" id="UP000789901">
    <property type="component" value="Unassembled WGS sequence"/>
</dbReference>
<gene>
    <name evidence="1" type="ORF">GMARGA_LOCUS7403</name>
</gene>
<protein>
    <submittedName>
        <fullName evidence="1">24272_t:CDS:1</fullName>
    </submittedName>
</protein>
<evidence type="ECO:0000313" key="2">
    <source>
        <dbReference type="Proteomes" id="UP000789901"/>
    </source>
</evidence>
<dbReference type="EMBL" id="CAJVQB010003573">
    <property type="protein sequence ID" value="CAG8611968.1"/>
    <property type="molecule type" value="Genomic_DNA"/>
</dbReference>
<organism evidence="1 2">
    <name type="scientific">Gigaspora margarita</name>
    <dbReference type="NCBI Taxonomy" id="4874"/>
    <lineage>
        <taxon>Eukaryota</taxon>
        <taxon>Fungi</taxon>
        <taxon>Fungi incertae sedis</taxon>
        <taxon>Mucoromycota</taxon>
        <taxon>Glomeromycotina</taxon>
        <taxon>Glomeromycetes</taxon>
        <taxon>Diversisporales</taxon>
        <taxon>Gigasporaceae</taxon>
        <taxon>Gigaspora</taxon>
    </lineage>
</organism>